<organism evidence="2 3">
    <name type="scientific">Venturia effusa</name>
    <dbReference type="NCBI Taxonomy" id="50376"/>
    <lineage>
        <taxon>Eukaryota</taxon>
        <taxon>Fungi</taxon>
        <taxon>Dikarya</taxon>
        <taxon>Ascomycota</taxon>
        <taxon>Pezizomycotina</taxon>
        <taxon>Dothideomycetes</taxon>
        <taxon>Pleosporomycetidae</taxon>
        <taxon>Venturiales</taxon>
        <taxon>Venturiaceae</taxon>
        <taxon>Venturia</taxon>
    </lineage>
</organism>
<dbReference type="AlphaFoldDB" id="A0A517LAT8"/>
<proteinExistence type="predicted"/>
<accession>A0A517LAT8</accession>
<dbReference type="OrthoDB" id="10475231at2759"/>
<dbReference type="EMBL" id="CP042192">
    <property type="protein sequence ID" value="QDS72750.1"/>
    <property type="molecule type" value="Genomic_DNA"/>
</dbReference>
<protein>
    <submittedName>
        <fullName evidence="2">Uncharacterized protein</fullName>
    </submittedName>
</protein>
<reference evidence="2 3" key="1">
    <citation type="submission" date="2019-07" db="EMBL/GenBank/DDBJ databases">
        <title>Finished genome of Venturia effusa.</title>
        <authorList>
            <person name="Young C.A."/>
            <person name="Cox M.P."/>
            <person name="Ganley A.R.D."/>
            <person name="David W.J."/>
        </authorList>
    </citation>
    <scope>NUCLEOTIDE SEQUENCE [LARGE SCALE GENOMIC DNA]</scope>
    <source>
        <strain evidence="3">albino</strain>
    </source>
</reference>
<gene>
    <name evidence="2" type="ORF">FKW77_004072</name>
</gene>
<dbReference type="Proteomes" id="UP000316270">
    <property type="component" value="Chromosome 8"/>
</dbReference>
<feature type="region of interest" description="Disordered" evidence="1">
    <location>
        <begin position="1"/>
        <end position="81"/>
    </location>
</feature>
<sequence length="216" mass="24762">MIMPRYPWRSSHQTGSRQHRDTRSTRNPTWLHRLLNLNPTSPPEAEINKEARDDTSQEGTHAPSSHPTNTTSSPATSPLLNLPPELRQKILKYTITDADIQNHLLYESVQTSPSTWEARVYYFDGREFAWDDEASMFSRAPFQESQALSMTHPLLTADMRYVKKEWVKRVRAIGEEKRKEVLRELLGERGADPEGGAISNHVYRGFGESSRITTKV</sequence>
<evidence type="ECO:0000313" key="2">
    <source>
        <dbReference type="EMBL" id="QDS72750.1"/>
    </source>
</evidence>
<evidence type="ECO:0000313" key="3">
    <source>
        <dbReference type="Proteomes" id="UP000316270"/>
    </source>
</evidence>
<keyword evidence="3" id="KW-1185">Reference proteome</keyword>
<evidence type="ECO:0000256" key="1">
    <source>
        <dbReference type="SAM" id="MobiDB-lite"/>
    </source>
</evidence>
<feature type="compositionally biased region" description="Low complexity" evidence="1">
    <location>
        <begin position="60"/>
        <end position="81"/>
    </location>
</feature>
<name>A0A517LAT8_9PEZI</name>
<feature type="compositionally biased region" description="Basic and acidic residues" evidence="1">
    <location>
        <begin position="46"/>
        <end position="55"/>
    </location>
</feature>